<feature type="compositionally biased region" description="Basic and acidic residues" evidence="6">
    <location>
        <begin position="22"/>
        <end position="38"/>
    </location>
</feature>
<reference evidence="8 9" key="1">
    <citation type="submission" date="2023-04" db="EMBL/GenBank/DDBJ databases">
        <title>A novel bacteria isolated from coastal sediment.</title>
        <authorList>
            <person name="Liu X.-J."/>
            <person name="Du Z.-J."/>
        </authorList>
    </citation>
    <scope>NUCLEOTIDE SEQUENCE [LARGE SCALE GENOMIC DNA]</scope>
    <source>
        <strain evidence="8 9">SDUM461003</strain>
    </source>
</reference>
<keyword evidence="5 7" id="KW-0472">Membrane</keyword>
<gene>
    <name evidence="8" type="ORF">QEH52_11630</name>
</gene>
<dbReference type="PANTHER" id="PTHR10283">
    <property type="entry name" value="SOLUTE CARRIER FAMILY 13 MEMBER"/>
    <property type="match status" value="1"/>
</dbReference>
<keyword evidence="3 7" id="KW-0812">Transmembrane</keyword>
<dbReference type="CDD" id="cd01115">
    <property type="entry name" value="SLC13_permease"/>
    <property type="match status" value="1"/>
</dbReference>
<feature type="transmembrane region" description="Helical" evidence="7">
    <location>
        <begin position="158"/>
        <end position="176"/>
    </location>
</feature>
<dbReference type="RefSeq" id="WP_308950635.1">
    <property type="nucleotide sequence ID" value="NZ_JARXHW010000025.1"/>
</dbReference>
<feature type="transmembrane region" description="Helical" evidence="7">
    <location>
        <begin position="375"/>
        <end position="396"/>
    </location>
</feature>
<feature type="transmembrane region" description="Helical" evidence="7">
    <location>
        <begin position="258"/>
        <end position="280"/>
    </location>
</feature>
<evidence type="ECO:0000313" key="9">
    <source>
        <dbReference type="Proteomes" id="UP001225316"/>
    </source>
</evidence>
<protein>
    <submittedName>
        <fullName evidence="8">SLC13 family permease</fullName>
    </submittedName>
</protein>
<keyword evidence="2" id="KW-0813">Transport</keyword>
<keyword evidence="4 7" id="KW-1133">Transmembrane helix</keyword>
<organism evidence="8 9">
    <name type="scientific">Thalassobacterium maritimum</name>
    <dbReference type="NCBI Taxonomy" id="3041265"/>
    <lineage>
        <taxon>Bacteria</taxon>
        <taxon>Pseudomonadati</taxon>
        <taxon>Verrucomicrobiota</taxon>
        <taxon>Opitutia</taxon>
        <taxon>Puniceicoccales</taxon>
        <taxon>Coraliomargaritaceae</taxon>
        <taxon>Thalassobacterium</taxon>
    </lineage>
</organism>
<comment type="subcellular location">
    <subcellularLocation>
        <location evidence="1">Membrane</location>
        <topology evidence="1">Multi-pass membrane protein</topology>
    </subcellularLocation>
</comment>
<feature type="transmembrane region" description="Helical" evidence="7">
    <location>
        <begin position="46"/>
        <end position="63"/>
    </location>
</feature>
<feature type="transmembrane region" description="Helical" evidence="7">
    <location>
        <begin position="119"/>
        <end position="137"/>
    </location>
</feature>
<evidence type="ECO:0000256" key="3">
    <source>
        <dbReference type="ARBA" id="ARBA00022692"/>
    </source>
</evidence>
<feature type="compositionally biased region" description="Basic and acidic residues" evidence="6">
    <location>
        <begin position="1"/>
        <end position="10"/>
    </location>
</feature>
<feature type="region of interest" description="Disordered" evidence="6">
    <location>
        <begin position="1"/>
        <end position="38"/>
    </location>
</feature>
<dbReference type="PANTHER" id="PTHR10283:SF82">
    <property type="entry name" value="SOLUTE CARRIER FAMILY 13 MEMBER 2"/>
    <property type="match status" value="1"/>
</dbReference>
<feature type="transmembrane region" description="Helical" evidence="7">
    <location>
        <begin position="346"/>
        <end position="363"/>
    </location>
</feature>
<feature type="transmembrane region" description="Helical" evidence="7">
    <location>
        <begin position="500"/>
        <end position="526"/>
    </location>
</feature>
<feature type="transmembrane region" description="Helical" evidence="7">
    <location>
        <begin position="315"/>
        <end position="334"/>
    </location>
</feature>
<sequence length="536" mass="58155">MSNDPEHNEELSSVLESSPAEQHYRVQKDPKRADDDHSREFGMRQRVGLVVGPLAFLIMLLIPTPDGMSLEAQRVAAVTLLMATWWISEAIPIPATSLLPIVLFPLLGVMSTSQATTPYANHLIFLFMGGFIIALAMQRWDLHRRIALKVIRFTGFSAGRLVFGFMLATAVLSAFVSNTATTVMMLPIGMAVVTQIADRMQQSGANSANKHIETLSLNLMLGIAYAASIGGVATLIGTPPNTVLASYLSKTYDYEITFAKWLMVGAPLVCIFLPLTWLWLTKVINPMPKLELPNARNIIDDELKKMGKMQPGERWTGIVFLLTSLSWICRPQLASLFPEPGMIKDATIAMTGAILLFIIPINFRKRLFVMDWEWAAKLPWGVLILFGGGLALAGGFQSSGLATWVVSYVSFLDSLPLFWIVLGVTALVIFLTELTSNTATATMLMPVLAGIAIGLNQNPLVLLAPAALAASCAFMLPVATPPNAIVFGSGHVTIPQMVRAGFGANILGIIIIPLALYLLLVPIFGISLGELPAWAK</sequence>
<proteinExistence type="predicted"/>
<dbReference type="Proteomes" id="UP001225316">
    <property type="component" value="Unassembled WGS sequence"/>
</dbReference>
<feature type="transmembrane region" description="Helical" evidence="7">
    <location>
        <begin position="219"/>
        <end position="238"/>
    </location>
</feature>
<evidence type="ECO:0000313" key="8">
    <source>
        <dbReference type="EMBL" id="MDQ8208163.1"/>
    </source>
</evidence>
<comment type="caution">
    <text evidence="8">The sequence shown here is derived from an EMBL/GenBank/DDBJ whole genome shotgun (WGS) entry which is preliminary data.</text>
</comment>
<evidence type="ECO:0000256" key="7">
    <source>
        <dbReference type="SAM" id="Phobius"/>
    </source>
</evidence>
<dbReference type="PROSITE" id="PS01271">
    <property type="entry name" value="NA_SULFATE"/>
    <property type="match status" value="1"/>
</dbReference>
<feature type="transmembrane region" description="Helical" evidence="7">
    <location>
        <begin position="75"/>
        <end position="107"/>
    </location>
</feature>
<dbReference type="InterPro" id="IPR031312">
    <property type="entry name" value="Na/sul_symport_CS"/>
</dbReference>
<dbReference type="EMBL" id="JARXHW010000025">
    <property type="protein sequence ID" value="MDQ8208163.1"/>
    <property type="molecule type" value="Genomic_DNA"/>
</dbReference>
<evidence type="ECO:0000256" key="5">
    <source>
        <dbReference type="ARBA" id="ARBA00023136"/>
    </source>
</evidence>
<evidence type="ECO:0000256" key="4">
    <source>
        <dbReference type="ARBA" id="ARBA00022989"/>
    </source>
</evidence>
<keyword evidence="9" id="KW-1185">Reference proteome</keyword>
<feature type="transmembrane region" description="Helical" evidence="7">
    <location>
        <begin position="408"/>
        <end position="431"/>
    </location>
</feature>
<evidence type="ECO:0000256" key="1">
    <source>
        <dbReference type="ARBA" id="ARBA00004141"/>
    </source>
</evidence>
<name>A0ABU1AVK3_9BACT</name>
<accession>A0ABU1AVK3</accession>
<dbReference type="Pfam" id="PF00939">
    <property type="entry name" value="Na_sulph_symp"/>
    <property type="match status" value="1"/>
</dbReference>
<evidence type="ECO:0000256" key="6">
    <source>
        <dbReference type="SAM" id="MobiDB-lite"/>
    </source>
</evidence>
<dbReference type="NCBIfam" id="TIGR00785">
    <property type="entry name" value="dass"/>
    <property type="match status" value="1"/>
</dbReference>
<evidence type="ECO:0000256" key="2">
    <source>
        <dbReference type="ARBA" id="ARBA00022448"/>
    </source>
</evidence>
<dbReference type="InterPro" id="IPR001898">
    <property type="entry name" value="SLC13A/DASS"/>
</dbReference>